<comment type="caution">
    <text evidence="3">The sequence shown here is derived from an EMBL/GenBank/DDBJ whole genome shotgun (WGS) entry which is preliminary data.</text>
</comment>
<dbReference type="PANTHER" id="PTHR21715:SF0">
    <property type="entry name" value="RH04127P"/>
    <property type="match status" value="1"/>
</dbReference>
<feature type="compositionally biased region" description="Basic and acidic residues" evidence="1">
    <location>
        <begin position="102"/>
        <end position="113"/>
    </location>
</feature>
<feature type="non-terminal residue" evidence="3">
    <location>
        <position position="254"/>
    </location>
</feature>
<dbReference type="InterPro" id="IPR001202">
    <property type="entry name" value="WW_dom"/>
</dbReference>
<dbReference type="InterPro" id="IPR053233">
    <property type="entry name" value="ABRA-related"/>
</dbReference>
<dbReference type="Gene3D" id="3.30.1470.10">
    <property type="entry name" value="Photosystem I PsaD, reaction center subunit II"/>
    <property type="match status" value="1"/>
</dbReference>
<keyword evidence="4" id="KW-1185">Reference proteome</keyword>
<dbReference type="VEuPathDB" id="ToxoDB:CSUI_003945"/>
<feature type="region of interest" description="Disordered" evidence="1">
    <location>
        <begin position="1"/>
        <end position="129"/>
    </location>
</feature>
<feature type="compositionally biased region" description="Basic and acidic residues" evidence="1">
    <location>
        <begin position="61"/>
        <end position="77"/>
    </location>
</feature>
<protein>
    <submittedName>
        <fullName evidence="3">Ww domain protein</fullName>
    </submittedName>
</protein>
<dbReference type="InterPro" id="IPR036020">
    <property type="entry name" value="WW_dom_sf"/>
</dbReference>
<dbReference type="SUPFAM" id="SSF51045">
    <property type="entry name" value="WW domain"/>
    <property type="match status" value="1"/>
</dbReference>
<feature type="compositionally biased region" description="Acidic residues" evidence="1">
    <location>
        <begin position="78"/>
        <end position="92"/>
    </location>
</feature>
<dbReference type="AlphaFoldDB" id="A0A2C6KYY5"/>
<feature type="compositionally biased region" description="Basic and acidic residues" evidence="1">
    <location>
        <begin position="233"/>
        <end position="254"/>
    </location>
</feature>
<feature type="domain" description="WW" evidence="2">
    <location>
        <begin position="179"/>
        <end position="214"/>
    </location>
</feature>
<dbReference type="Proteomes" id="UP000221165">
    <property type="component" value="Unassembled WGS sequence"/>
</dbReference>
<feature type="region of interest" description="Disordered" evidence="1">
    <location>
        <begin position="226"/>
        <end position="254"/>
    </location>
</feature>
<feature type="compositionally biased region" description="Basic and acidic residues" evidence="1">
    <location>
        <begin position="16"/>
        <end position="45"/>
    </location>
</feature>
<dbReference type="GeneID" id="94427351"/>
<evidence type="ECO:0000256" key="1">
    <source>
        <dbReference type="SAM" id="MobiDB-lite"/>
    </source>
</evidence>
<dbReference type="RefSeq" id="XP_067923884.1">
    <property type="nucleotide sequence ID" value="XM_068064140.1"/>
</dbReference>
<evidence type="ECO:0000313" key="4">
    <source>
        <dbReference type="Proteomes" id="UP000221165"/>
    </source>
</evidence>
<gene>
    <name evidence="3" type="ORF">CSUI_003945</name>
</gene>
<accession>A0A2C6KYY5</accession>
<dbReference type="PROSITE" id="PS50020">
    <property type="entry name" value="WW_DOMAIN_2"/>
    <property type="match status" value="1"/>
</dbReference>
<proteinExistence type="predicted"/>
<evidence type="ECO:0000259" key="2">
    <source>
        <dbReference type="PROSITE" id="PS50020"/>
    </source>
</evidence>
<sequence length="254" mass="30189">MEKKKKKEKEEEEGEKETGRTMRPDEAFWKTLEMIETRQDQELQKSLRQLSESIDDSPQETQKEREEEKIAMKKKDDGCEEEEEEQEEEEQELFSPSSSFEDFMREERQRERTATGGGDSRVNQNDDGVHTPHAVVLQECRDPTWEPTEEEISAHAKYLGIKLPEEKELLSIAREALKASLPTGWVAVREMKGEERTFFSHIETGRVQFEHPADELYRHQILLARQHRSSRQRTVEKIEEEKEKERKREMKERR</sequence>
<dbReference type="EMBL" id="MIGC01001780">
    <property type="protein sequence ID" value="PHJ22207.1"/>
    <property type="molecule type" value="Genomic_DNA"/>
</dbReference>
<dbReference type="OrthoDB" id="334042at2759"/>
<reference evidence="3 4" key="1">
    <citation type="journal article" date="2017" name="Int. J. Parasitol.">
        <title>The genome of the protozoan parasite Cystoisospora suis and a reverse vaccinology approach to identify vaccine candidates.</title>
        <authorList>
            <person name="Palmieri N."/>
            <person name="Shrestha A."/>
            <person name="Ruttkowski B."/>
            <person name="Beck T."/>
            <person name="Vogl C."/>
            <person name="Tomley F."/>
            <person name="Blake D.P."/>
            <person name="Joachim A."/>
        </authorList>
    </citation>
    <scope>NUCLEOTIDE SEQUENCE [LARGE SCALE GENOMIC DNA]</scope>
    <source>
        <strain evidence="3 4">Wien I</strain>
    </source>
</reference>
<name>A0A2C6KYY5_9APIC</name>
<organism evidence="3 4">
    <name type="scientific">Cystoisospora suis</name>
    <dbReference type="NCBI Taxonomy" id="483139"/>
    <lineage>
        <taxon>Eukaryota</taxon>
        <taxon>Sar</taxon>
        <taxon>Alveolata</taxon>
        <taxon>Apicomplexa</taxon>
        <taxon>Conoidasida</taxon>
        <taxon>Coccidia</taxon>
        <taxon>Eucoccidiorida</taxon>
        <taxon>Eimeriorina</taxon>
        <taxon>Sarcocystidae</taxon>
        <taxon>Cystoisospora</taxon>
    </lineage>
</organism>
<evidence type="ECO:0000313" key="3">
    <source>
        <dbReference type="EMBL" id="PHJ22207.1"/>
    </source>
</evidence>
<dbReference type="PANTHER" id="PTHR21715">
    <property type="entry name" value="RH04127P"/>
    <property type="match status" value="1"/>
</dbReference>